<organism evidence="3 4">
    <name type="scientific">Corynebacterium incognita</name>
    <dbReference type="NCBI Taxonomy" id="2754725"/>
    <lineage>
        <taxon>Bacteria</taxon>
        <taxon>Bacillati</taxon>
        <taxon>Actinomycetota</taxon>
        <taxon>Actinomycetes</taxon>
        <taxon>Mycobacteriales</taxon>
        <taxon>Corynebacteriaceae</taxon>
        <taxon>Corynebacterium</taxon>
    </lineage>
</organism>
<evidence type="ECO:0000256" key="1">
    <source>
        <dbReference type="SAM" id="MobiDB-lite"/>
    </source>
</evidence>
<keyword evidence="2" id="KW-0812">Transmembrane</keyword>
<accession>A0A7G7CR69</accession>
<dbReference type="KEGG" id="cik:H0194_03485"/>
<feature type="transmembrane region" description="Helical" evidence="2">
    <location>
        <begin position="49"/>
        <end position="67"/>
    </location>
</feature>
<dbReference type="RefSeq" id="WP_185176459.1">
    <property type="nucleotide sequence ID" value="NZ_CP059404.1"/>
</dbReference>
<evidence type="ECO:0000313" key="4">
    <source>
        <dbReference type="Proteomes" id="UP000515743"/>
    </source>
</evidence>
<keyword evidence="4" id="KW-1185">Reference proteome</keyword>
<feature type="region of interest" description="Disordered" evidence="1">
    <location>
        <begin position="113"/>
        <end position="155"/>
    </location>
</feature>
<reference evidence="3 4" key="1">
    <citation type="submission" date="2020-07" db="EMBL/GenBank/DDBJ databases">
        <title>Complete genome and description of Corynebacterium incognita strain Marseille-Q3630 sp. nov.</title>
        <authorList>
            <person name="Boxberger M."/>
        </authorList>
    </citation>
    <scope>NUCLEOTIDE SEQUENCE [LARGE SCALE GENOMIC DNA]</scope>
    <source>
        <strain evidence="3 4">Marseille-Q3630</strain>
    </source>
</reference>
<gene>
    <name evidence="3" type="ORF">H0194_03485</name>
</gene>
<protein>
    <recommendedName>
        <fullName evidence="5">DNA-binding transcriptional regulator of glucitol operon</fullName>
    </recommendedName>
</protein>
<keyword evidence="2" id="KW-1133">Transmembrane helix</keyword>
<dbReference type="EMBL" id="CP059404">
    <property type="protein sequence ID" value="QNE90085.1"/>
    <property type="molecule type" value="Genomic_DNA"/>
</dbReference>
<dbReference type="Proteomes" id="UP000515743">
    <property type="component" value="Chromosome"/>
</dbReference>
<keyword evidence="2" id="KW-0472">Membrane</keyword>
<sequence length="155" mass="18127">MSTPQDEKREKIKVRWWHIVLIAFFVCAFLGLAYWQWTRFQSGSGDFQNLGYALQWPLFAAFVIYAYRMSIKYENERIEAESEAAESGEEDFQYQAEKPDKKVTKISEDFLPERPQMDVAEFNERNAPRRRKAANRGPDAAADNMKENNDSADKQ</sequence>
<name>A0A7G7CR69_9CORY</name>
<evidence type="ECO:0000256" key="2">
    <source>
        <dbReference type="SAM" id="Phobius"/>
    </source>
</evidence>
<feature type="transmembrane region" description="Helical" evidence="2">
    <location>
        <begin position="16"/>
        <end position="37"/>
    </location>
</feature>
<dbReference type="AlphaFoldDB" id="A0A7G7CR69"/>
<evidence type="ECO:0000313" key="3">
    <source>
        <dbReference type="EMBL" id="QNE90085.1"/>
    </source>
</evidence>
<feature type="compositionally biased region" description="Basic and acidic residues" evidence="1">
    <location>
        <begin position="113"/>
        <end position="127"/>
    </location>
</feature>
<proteinExistence type="predicted"/>
<evidence type="ECO:0008006" key="5">
    <source>
        <dbReference type="Google" id="ProtNLM"/>
    </source>
</evidence>
<feature type="compositionally biased region" description="Basic and acidic residues" evidence="1">
    <location>
        <begin position="144"/>
        <end position="155"/>
    </location>
</feature>